<dbReference type="InParanoid" id="A0A6P6Y2I6"/>
<gene>
    <name evidence="6" type="primary">LOC113793464</name>
</gene>
<feature type="signal peptide" evidence="4">
    <location>
        <begin position="1"/>
        <end position="16"/>
    </location>
</feature>
<evidence type="ECO:0000256" key="4">
    <source>
        <dbReference type="SAM" id="SignalP"/>
    </source>
</evidence>
<feature type="chain" id="PRO_5027952126" evidence="4">
    <location>
        <begin position="17"/>
        <end position="197"/>
    </location>
</feature>
<dbReference type="RefSeq" id="XP_027199306.1">
    <property type="nucleotide sequence ID" value="XM_027343505.1"/>
</dbReference>
<dbReference type="InterPro" id="IPR050468">
    <property type="entry name" value="Cuticle_Struct_Prot"/>
</dbReference>
<evidence type="ECO:0000313" key="6">
    <source>
        <dbReference type="RefSeq" id="XP_027199306.1"/>
    </source>
</evidence>
<dbReference type="PROSITE" id="PS00233">
    <property type="entry name" value="CHIT_BIND_RR_1"/>
    <property type="match status" value="1"/>
</dbReference>
<reference evidence="6" key="1">
    <citation type="submission" date="2025-08" db="UniProtKB">
        <authorList>
            <consortium name="RefSeq"/>
        </authorList>
    </citation>
    <scope>IDENTIFICATION</scope>
    <source>
        <strain evidence="6">Airmid</strain>
    </source>
</reference>
<proteinExistence type="predicted"/>
<dbReference type="PANTHER" id="PTHR10380">
    <property type="entry name" value="CUTICLE PROTEIN"/>
    <property type="match status" value="1"/>
</dbReference>
<dbReference type="GO" id="GO:0008010">
    <property type="term" value="F:structural constituent of chitin-based larval cuticle"/>
    <property type="evidence" value="ECO:0007669"/>
    <property type="project" value="TreeGrafter"/>
</dbReference>
<dbReference type="Pfam" id="PF00379">
    <property type="entry name" value="Chitin_bind_4"/>
    <property type="match status" value="1"/>
</dbReference>
<dbReference type="InterPro" id="IPR031311">
    <property type="entry name" value="CHIT_BIND_RR_consensus"/>
</dbReference>
<protein>
    <submittedName>
        <fullName evidence="6">Adult-specific rigid cuticular protein 15.5-like</fullName>
    </submittedName>
</protein>
<dbReference type="OrthoDB" id="8021718at2759"/>
<dbReference type="FunCoup" id="A0A6P6Y2I6">
    <property type="interactions" value="16"/>
</dbReference>
<feature type="region of interest" description="Disordered" evidence="3">
    <location>
        <begin position="91"/>
        <end position="113"/>
    </location>
</feature>
<sequence>MKFFIVFATLVAAASAVPYAGLVNTGASAVSRSDDGHGNYAFGYNEDHATGGTFRKEKGGPGYQSGSYGLRDADGRVRVVNYVADAHGFRASVQTNEPGTDPKQDPAATSLTGSHAGVVAGPALAAAPLHAAPLLAAPLHAAPVHAAPLYAAPVAHGLPIASSYSVSTQHASLAAPLAAPLAGYGYAKAGYGLPGHY</sequence>
<evidence type="ECO:0000256" key="1">
    <source>
        <dbReference type="ARBA" id="ARBA00022460"/>
    </source>
</evidence>
<name>A0A6P6Y2I6_DERPT</name>
<evidence type="ECO:0000256" key="2">
    <source>
        <dbReference type="PROSITE-ProRule" id="PRU00497"/>
    </source>
</evidence>
<dbReference type="OMA" id="AAYNAHH"/>
<keyword evidence="5" id="KW-1185">Reference proteome</keyword>
<organism evidence="5 6">
    <name type="scientific">Dermatophagoides pteronyssinus</name>
    <name type="common">European house dust mite</name>
    <dbReference type="NCBI Taxonomy" id="6956"/>
    <lineage>
        <taxon>Eukaryota</taxon>
        <taxon>Metazoa</taxon>
        <taxon>Ecdysozoa</taxon>
        <taxon>Arthropoda</taxon>
        <taxon>Chelicerata</taxon>
        <taxon>Arachnida</taxon>
        <taxon>Acari</taxon>
        <taxon>Acariformes</taxon>
        <taxon>Sarcoptiformes</taxon>
        <taxon>Astigmata</taxon>
        <taxon>Psoroptidia</taxon>
        <taxon>Analgoidea</taxon>
        <taxon>Pyroglyphidae</taxon>
        <taxon>Dermatophagoidinae</taxon>
        <taxon>Dermatophagoides</taxon>
    </lineage>
</organism>
<keyword evidence="4" id="KW-0732">Signal</keyword>
<dbReference type="PROSITE" id="PS51155">
    <property type="entry name" value="CHIT_BIND_RR_2"/>
    <property type="match status" value="1"/>
</dbReference>
<dbReference type="GO" id="GO:0062129">
    <property type="term" value="C:chitin-based extracellular matrix"/>
    <property type="evidence" value="ECO:0007669"/>
    <property type="project" value="TreeGrafter"/>
</dbReference>
<dbReference type="InterPro" id="IPR000618">
    <property type="entry name" value="Insect_cuticle"/>
</dbReference>
<evidence type="ECO:0000256" key="3">
    <source>
        <dbReference type="SAM" id="MobiDB-lite"/>
    </source>
</evidence>
<evidence type="ECO:0000313" key="5">
    <source>
        <dbReference type="Proteomes" id="UP000515146"/>
    </source>
</evidence>
<accession>A0A6P6Y2I6</accession>
<dbReference type="KEGG" id="dpte:113793464"/>
<keyword evidence="1 2" id="KW-0193">Cuticle</keyword>
<dbReference type="Proteomes" id="UP000515146">
    <property type="component" value="Unplaced"/>
</dbReference>
<dbReference type="AlphaFoldDB" id="A0A6P6Y2I6"/>